<proteinExistence type="predicted"/>
<dbReference type="EMBL" id="GBXM01001161">
    <property type="protein sequence ID" value="JAI07417.1"/>
    <property type="molecule type" value="Transcribed_RNA"/>
</dbReference>
<evidence type="ECO:0000313" key="1">
    <source>
        <dbReference type="EMBL" id="JAI07417.1"/>
    </source>
</evidence>
<reference evidence="1" key="1">
    <citation type="submission" date="2014-11" db="EMBL/GenBank/DDBJ databases">
        <authorList>
            <person name="Amaro Gonzalez C."/>
        </authorList>
    </citation>
    <scope>NUCLEOTIDE SEQUENCE</scope>
</reference>
<sequence>MLIILLESHFFQVSSKLQVDIC</sequence>
<accession>A0A0E9XYC6</accession>
<protein>
    <submittedName>
        <fullName evidence="1">Uncharacterized protein</fullName>
    </submittedName>
</protein>
<name>A0A0E9XYC6_ANGAN</name>
<dbReference type="AlphaFoldDB" id="A0A0E9XYC6"/>
<reference evidence="1" key="2">
    <citation type="journal article" date="2015" name="Fish Shellfish Immunol.">
        <title>Early steps in the European eel (Anguilla anguilla)-Vibrio vulnificus interaction in the gills: Role of the RtxA13 toxin.</title>
        <authorList>
            <person name="Callol A."/>
            <person name="Pajuelo D."/>
            <person name="Ebbesson L."/>
            <person name="Teles M."/>
            <person name="MacKenzie S."/>
            <person name="Amaro C."/>
        </authorList>
    </citation>
    <scope>NUCLEOTIDE SEQUENCE</scope>
</reference>
<organism evidence="1">
    <name type="scientific">Anguilla anguilla</name>
    <name type="common">European freshwater eel</name>
    <name type="synonym">Muraena anguilla</name>
    <dbReference type="NCBI Taxonomy" id="7936"/>
    <lineage>
        <taxon>Eukaryota</taxon>
        <taxon>Metazoa</taxon>
        <taxon>Chordata</taxon>
        <taxon>Craniata</taxon>
        <taxon>Vertebrata</taxon>
        <taxon>Euteleostomi</taxon>
        <taxon>Actinopterygii</taxon>
        <taxon>Neopterygii</taxon>
        <taxon>Teleostei</taxon>
        <taxon>Anguilliformes</taxon>
        <taxon>Anguillidae</taxon>
        <taxon>Anguilla</taxon>
    </lineage>
</organism>